<sequence length="504" mass="57027">MTAPWTHLWGWTPKLSRCNELMRPRPLYGLHKAGVGGREHHSSARASAPSLCTSRRSSRTNMSSASLISFSSSRPGGFSSSSLSLSGGAHSKRISGVRAPSVYGGADGRSVRVSTYQQQHYGSHGNLLGSSSFSLDGVALSEKVTMQNLNDRLAAYLEKVRALEKANAQLELKIREWYEKRAPVTHDYSHYLAIINDLRNKIRIASMDNARIVLQIDNAKLAAEDFKLKYENELVLRQSVEADISGLRRVLDDLTMTRSDLEMQIEGLKEELIYMKKNHEEELAALRAQLSSSSVNVEVDAVPQQDLSLILGEIRSQYEAIAEKNRREMEAWYKVKFDDLNKQVKLSTESIETHRSELSELKRTLQALQIELQSQISLKASLEGTLHETENRYSLQLTQLQAVINKLEVELTQMRLDIERQANDYRMLLDIKTRLELEIAEYRRLLDGEDIKKTTVTKVVEVHHPPPKPEPVVTKRVRTVVEEVVDGKVVSRTEDVDVEVLNKK</sequence>
<dbReference type="PANTHER" id="PTHR23239:SF180">
    <property type="entry name" value="KERATIN, TYPE I CYTOSKELETAL 17"/>
    <property type="match status" value="1"/>
</dbReference>
<feature type="coiled-coil region" evidence="4">
    <location>
        <begin position="351"/>
        <end position="424"/>
    </location>
</feature>
<dbReference type="GO" id="GO:0005882">
    <property type="term" value="C:intermediate filament"/>
    <property type="evidence" value="ECO:0007669"/>
    <property type="project" value="UniProtKB-KW"/>
</dbReference>
<dbReference type="AlphaFoldDB" id="A0A5N5K6X9"/>
<dbReference type="Pfam" id="PF00038">
    <property type="entry name" value="Filament"/>
    <property type="match status" value="1"/>
</dbReference>
<dbReference type="PANTHER" id="PTHR23239">
    <property type="entry name" value="INTERMEDIATE FILAMENT"/>
    <property type="match status" value="1"/>
</dbReference>
<organism evidence="7 8">
    <name type="scientific">Pangasianodon hypophthalmus</name>
    <name type="common">Striped catfish</name>
    <name type="synonym">Helicophagus hypophthalmus</name>
    <dbReference type="NCBI Taxonomy" id="310915"/>
    <lineage>
        <taxon>Eukaryota</taxon>
        <taxon>Metazoa</taxon>
        <taxon>Chordata</taxon>
        <taxon>Craniata</taxon>
        <taxon>Vertebrata</taxon>
        <taxon>Euteleostomi</taxon>
        <taxon>Actinopterygii</taxon>
        <taxon>Neopterygii</taxon>
        <taxon>Teleostei</taxon>
        <taxon>Ostariophysi</taxon>
        <taxon>Siluriformes</taxon>
        <taxon>Pangasiidae</taxon>
        <taxon>Pangasianodon</taxon>
    </lineage>
</organism>
<protein>
    <recommendedName>
        <fullName evidence="6">IF rod domain-containing protein</fullName>
    </recommendedName>
</protein>
<evidence type="ECO:0000256" key="3">
    <source>
        <dbReference type="ARBA" id="ARBA00023054"/>
    </source>
</evidence>
<keyword evidence="3 4" id="KW-0175">Coiled coil</keyword>
<feature type="coiled-coil region" evidence="4">
    <location>
        <begin position="146"/>
        <end position="180"/>
    </location>
</feature>
<evidence type="ECO:0000313" key="8">
    <source>
        <dbReference type="Proteomes" id="UP000327468"/>
    </source>
</evidence>
<dbReference type="InterPro" id="IPR039008">
    <property type="entry name" value="IF_rod_dom"/>
</dbReference>
<comment type="caution">
    <text evidence="7">The sequence shown here is derived from an EMBL/GenBank/DDBJ whole genome shotgun (WGS) entry which is preliminary data.</text>
</comment>
<dbReference type="FunFam" id="1.20.5.500:FF:000001">
    <property type="entry name" value="Type II keratin 23"/>
    <property type="match status" value="1"/>
</dbReference>
<dbReference type="Gene3D" id="1.20.5.170">
    <property type="match status" value="1"/>
</dbReference>
<evidence type="ECO:0000256" key="4">
    <source>
        <dbReference type="SAM" id="Coils"/>
    </source>
</evidence>
<name>A0A5N5K6X9_PANHP</name>
<evidence type="ECO:0000256" key="5">
    <source>
        <dbReference type="SAM" id="MobiDB-lite"/>
    </source>
</evidence>
<dbReference type="PRINTS" id="PR01248">
    <property type="entry name" value="TYPE1KERATIN"/>
</dbReference>
<keyword evidence="8" id="KW-1185">Reference proteome</keyword>
<feature type="domain" description="IF rod" evidence="6">
    <location>
        <begin position="142"/>
        <end position="453"/>
    </location>
</feature>
<evidence type="ECO:0000256" key="2">
    <source>
        <dbReference type="ARBA" id="ARBA00022754"/>
    </source>
</evidence>
<dbReference type="FunFam" id="1.20.5.170:FF:000002">
    <property type="entry name" value="Type I keratin KA11"/>
    <property type="match status" value="1"/>
</dbReference>
<dbReference type="GO" id="GO:0005198">
    <property type="term" value="F:structural molecule activity"/>
    <property type="evidence" value="ECO:0007669"/>
    <property type="project" value="InterPro"/>
</dbReference>
<proteinExistence type="predicted"/>
<dbReference type="InterPro" id="IPR002957">
    <property type="entry name" value="Keratin_I"/>
</dbReference>
<evidence type="ECO:0000256" key="1">
    <source>
        <dbReference type="ARBA" id="ARBA00022744"/>
    </source>
</evidence>
<dbReference type="Gene3D" id="1.20.5.500">
    <property type="entry name" value="Single helix bin"/>
    <property type="match status" value="1"/>
</dbReference>
<keyword evidence="2" id="KW-0403">Intermediate filament</keyword>
<dbReference type="EMBL" id="VFJC01000026">
    <property type="protein sequence ID" value="KAB5526204.1"/>
    <property type="molecule type" value="Genomic_DNA"/>
</dbReference>
<evidence type="ECO:0000259" key="6">
    <source>
        <dbReference type="PROSITE" id="PS51842"/>
    </source>
</evidence>
<gene>
    <name evidence="7" type="ORF">PHYPO_G00149000</name>
</gene>
<dbReference type="Gene3D" id="1.20.5.1160">
    <property type="entry name" value="Vasodilator-stimulated phosphoprotein"/>
    <property type="match status" value="1"/>
</dbReference>
<dbReference type="OrthoDB" id="2441647at2759"/>
<accession>A0A5N5K6X9</accession>
<evidence type="ECO:0000313" key="7">
    <source>
        <dbReference type="EMBL" id="KAB5526204.1"/>
    </source>
</evidence>
<dbReference type="SMART" id="SM01391">
    <property type="entry name" value="Filament"/>
    <property type="match status" value="1"/>
</dbReference>
<dbReference type="SUPFAM" id="SSF64593">
    <property type="entry name" value="Intermediate filament protein, coiled coil region"/>
    <property type="match status" value="2"/>
</dbReference>
<dbReference type="Proteomes" id="UP000327468">
    <property type="component" value="Chromosome 25"/>
</dbReference>
<reference evidence="7 8" key="1">
    <citation type="submission" date="2019-06" db="EMBL/GenBank/DDBJ databases">
        <title>A chromosome-scale genome assembly of the striped catfish, Pangasianodon hypophthalmus.</title>
        <authorList>
            <person name="Wen M."/>
            <person name="Zahm M."/>
            <person name="Roques C."/>
            <person name="Cabau C."/>
            <person name="Klopp C."/>
            <person name="Donnadieu C."/>
            <person name="Jouanno E."/>
            <person name="Avarre J.-C."/>
            <person name="Campet M."/>
            <person name="Ha T.T.T."/>
            <person name="Dugue R."/>
            <person name="Lampietro C."/>
            <person name="Louis A."/>
            <person name="Herpin A."/>
            <person name="Echchiki A."/>
            <person name="Berthelot C."/>
            <person name="Parey E."/>
            <person name="Roest-Crollius H."/>
            <person name="Braasch I."/>
            <person name="Postlethwait J."/>
            <person name="Bobe J."/>
            <person name="Montfort J."/>
            <person name="Bouchez O."/>
            <person name="Begum T."/>
            <person name="Schartl M."/>
            <person name="Guiguen Y."/>
        </authorList>
    </citation>
    <scope>NUCLEOTIDE SEQUENCE [LARGE SCALE GENOMIC DNA]</scope>
    <source>
        <strain evidence="7 8">Indonesia</strain>
        <tissue evidence="7">Blood</tissue>
    </source>
</reference>
<feature type="coiled-coil region" evidence="4">
    <location>
        <begin position="251"/>
        <end position="296"/>
    </location>
</feature>
<dbReference type="FunFam" id="1.20.5.1160:FF:000002">
    <property type="entry name" value="Type I keratin 10"/>
    <property type="match status" value="1"/>
</dbReference>
<dbReference type="PROSITE" id="PS51842">
    <property type="entry name" value="IF_ROD_2"/>
    <property type="match status" value="1"/>
</dbReference>
<keyword evidence="1" id="KW-0416">Keratin</keyword>
<feature type="region of interest" description="Disordered" evidence="5">
    <location>
        <begin position="34"/>
        <end position="58"/>
    </location>
</feature>